<evidence type="ECO:0000256" key="2">
    <source>
        <dbReference type="ARBA" id="ARBA00022574"/>
    </source>
</evidence>
<dbReference type="SMART" id="SM00320">
    <property type="entry name" value="WD40"/>
    <property type="match status" value="6"/>
</dbReference>
<dbReference type="GO" id="GO:0031145">
    <property type="term" value="P:anaphase-promoting complex-dependent catabolic process"/>
    <property type="evidence" value="ECO:0007669"/>
    <property type="project" value="TreeGrafter"/>
</dbReference>
<dbReference type="GO" id="GO:1905786">
    <property type="term" value="P:positive regulation of anaphase-promoting complex-dependent catabolic process"/>
    <property type="evidence" value="ECO:0007669"/>
    <property type="project" value="TreeGrafter"/>
</dbReference>
<keyword evidence="3" id="KW-0677">Repeat</keyword>
<dbReference type="SUPFAM" id="SSF50978">
    <property type="entry name" value="WD40 repeat-like"/>
    <property type="match status" value="1"/>
</dbReference>
<evidence type="ECO:0000313" key="9">
    <source>
        <dbReference type="EMBL" id="JAC80463.1"/>
    </source>
</evidence>
<dbReference type="GO" id="GO:0051301">
    <property type="term" value="P:cell division"/>
    <property type="evidence" value="ECO:0007669"/>
    <property type="project" value="UniProtKB-KW"/>
</dbReference>
<comment type="similarity">
    <text evidence="1">Belongs to the WD repeat CDC20/Fizzy family.</text>
</comment>
<accession>A0A061S886</accession>
<evidence type="ECO:0000256" key="7">
    <source>
        <dbReference type="SAM" id="MobiDB-lite"/>
    </source>
</evidence>
<dbReference type="InterPro" id="IPR001680">
    <property type="entry name" value="WD40_rpt"/>
</dbReference>
<reference evidence="9" key="1">
    <citation type="submission" date="2014-05" db="EMBL/GenBank/DDBJ databases">
        <title>The transcriptome of the halophilic microalga Tetraselmis sp. GSL018 isolated from the Great Salt Lake, Utah.</title>
        <authorList>
            <person name="Jinkerson R.E."/>
            <person name="D'Adamo S."/>
            <person name="Posewitz M.C."/>
        </authorList>
    </citation>
    <scope>NUCLEOTIDE SEQUENCE</scope>
    <source>
        <strain evidence="9">GSL018</strain>
    </source>
</reference>
<evidence type="ECO:0000256" key="4">
    <source>
        <dbReference type="ARBA" id="ARBA00022776"/>
    </source>
</evidence>
<dbReference type="PANTHER" id="PTHR19918:SF1">
    <property type="entry name" value="FIZZY-RELATED PROTEIN HOMOLOG"/>
    <property type="match status" value="1"/>
</dbReference>
<keyword evidence="9" id="KW-0132">Cell division</keyword>
<dbReference type="CDD" id="cd00200">
    <property type="entry name" value="WD40"/>
    <property type="match status" value="1"/>
</dbReference>
<dbReference type="AlphaFoldDB" id="A0A061S886"/>
<protein>
    <submittedName>
        <fullName evidence="9">Cell division cycle 20, cofactor of APC complex</fullName>
    </submittedName>
</protein>
<feature type="repeat" description="WD" evidence="6">
    <location>
        <begin position="323"/>
        <end position="364"/>
    </location>
</feature>
<proteinExistence type="inferred from homology"/>
<name>A0A061S886_9CHLO</name>
<dbReference type="InterPro" id="IPR015943">
    <property type="entry name" value="WD40/YVTN_repeat-like_dom_sf"/>
</dbReference>
<dbReference type="GO" id="GO:1990757">
    <property type="term" value="F:ubiquitin ligase activator activity"/>
    <property type="evidence" value="ECO:0007669"/>
    <property type="project" value="TreeGrafter"/>
</dbReference>
<evidence type="ECO:0000256" key="6">
    <source>
        <dbReference type="PROSITE-ProRule" id="PRU00221"/>
    </source>
</evidence>
<dbReference type="Gene3D" id="2.130.10.10">
    <property type="entry name" value="YVTN repeat-like/Quinoprotein amine dehydrogenase"/>
    <property type="match status" value="1"/>
</dbReference>
<keyword evidence="2 6" id="KW-0853">WD repeat</keyword>
<feature type="domain" description="CDC20/Fizzy WD40" evidence="8">
    <location>
        <begin position="194"/>
        <end position="484"/>
    </location>
</feature>
<dbReference type="InterPro" id="IPR056150">
    <property type="entry name" value="WD40_CDC20-Fz"/>
</dbReference>
<dbReference type="PROSITE" id="PS50082">
    <property type="entry name" value="WD_REPEATS_2"/>
    <property type="match status" value="3"/>
</dbReference>
<evidence type="ECO:0000259" key="8">
    <source>
        <dbReference type="Pfam" id="PF24807"/>
    </source>
</evidence>
<organism evidence="9">
    <name type="scientific">Tetraselmis sp. GSL018</name>
    <dbReference type="NCBI Taxonomy" id="582737"/>
    <lineage>
        <taxon>Eukaryota</taxon>
        <taxon>Viridiplantae</taxon>
        <taxon>Chlorophyta</taxon>
        <taxon>core chlorophytes</taxon>
        <taxon>Chlorodendrophyceae</taxon>
        <taxon>Chlorodendrales</taxon>
        <taxon>Chlorodendraceae</taxon>
        <taxon>Tetraselmis</taxon>
    </lineage>
</organism>
<dbReference type="InterPro" id="IPR033010">
    <property type="entry name" value="Cdc20/Fizzy"/>
</dbReference>
<dbReference type="InterPro" id="IPR019775">
    <property type="entry name" value="WD40_repeat_CS"/>
</dbReference>
<dbReference type="Pfam" id="PF24807">
    <property type="entry name" value="WD40_CDC20-Fz"/>
    <property type="match status" value="1"/>
</dbReference>
<feature type="region of interest" description="Disordered" evidence="7">
    <location>
        <begin position="108"/>
        <end position="156"/>
    </location>
</feature>
<feature type="compositionally biased region" description="Low complexity" evidence="7">
    <location>
        <begin position="26"/>
        <end position="59"/>
    </location>
</feature>
<feature type="repeat" description="WD" evidence="6">
    <location>
        <begin position="453"/>
        <end position="485"/>
    </location>
</feature>
<dbReference type="PANTHER" id="PTHR19918">
    <property type="entry name" value="CELL DIVISION CYCLE 20 CDC20 FIZZY -RELATED"/>
    <property type="match status" value="1"/>
</dbReference>
<sequence length="509" mass="54184">MPDAAGRQDSISTAADAMAPRGNLPSSSTGSSASTGNRRTAAGVTGAAAGGSAEAAPPAQSFGSYSDRFIPLRAGSSQSVMGPPENGRPQEPSPYLDILRTRLLSNASPSAAGGQSASGLSASAEQERPAGGALGSPPRKLMRFKNDCPSAGAGDPPASPYASLFAQSSSEAVAVPAAPPPCNRVIPPTPWKVLDAPQMRDDYYLNLVDWSSLNVLAVGLGNIVYLWSPHDGAVTRLCNLDPMDEVSSVAWASHGNYLAIGTASDSEVQIWDAAAGTRIRTMTGHRQRVGTLAWNSHILSSGSRDRNILHRDVRAKDSYFMRLLSHRSEVCGLKWSYDKQELASGGNDNKVMIWNLSSSQPVVRFRGHTAAVKPVAWSPHHHRILATGGGTTDRCIRLWKTSTAELLNCIDTGSQVCNMAWSKNVNEIVSTHGFSQNQIIIWQYPQMTKLATLTGHTMRVLHLAVSPDGQTIVTGAGDETLRFWNCFPAVKTGSGNDSSVASLQRTNIR</sequence>
<feature type="repeat" description="WD" evidence="6">
    <location>
        <begin position="365"/>
        <end position="409"/>
    </location>
</feature>
<gene>
    <name evidence="9" type="primary">CDC20</name>
    <name evidence="9" type="ORF">TSPGSL018_10228</name>
</gene>
<feature type="compositionally biased region" description="Low complexity" evidence="7">
    <location>
        <begin position="108"/>
        <end position="124"/>
    </location>
</feature>
<evidence type="ECO:0000256" key="1">
    <source>
        <dbReference type="ARBA" id="ARBA00006445"/>
    </source>
</evidence>
<dbReference type="InterPro" id="IPR036322">
    <property type="entry name" value="WD40_repeat_dom_sf"/>
</dbReference>
<dbReference type="PROSITE" id="PS50294">
    <property type="entry name" value="WD_REPEATS_REGION"/>
    <property type="match status" value="2"/>
</dbReference>
<dbReference type="EMBL" id="GBEZ01004782">
    <property type="protein sequence ID" value="JAC80463.1"/>
    <property type="molecule type" value="Transcribed_RNA"/>
</dbReference>
<feature type="region of interest" description="Disordered" evidence="7">
    <location>
        <begin position="1"/>
        <end position="94"/>
    </location>
</feature>
<dbReference type="GO" id="GO:0005680">
    <property type="term" value="C:anaphase-promoting complex"/>
    <property type="evidence" value="ECO:0007669"/>
    <property type="project" value="TreeGrafter"/>
</dbReference>
<keyword evidence="4" id="KW-0498">Mitosis</keyword>
<dbReference type="PROSITE" id="PS00678">
    <property type="entry name" value="WD_REPEATS_1"/>
    <property type="match status" value="1"/>
</dbReference>
<evidence type="ECO:0000256" key="3">
    <source>
        <dbReference type="ARBA" id="ARBA00022737"/>
    </source>
</evidence>
<evidence type="ECO:0000256" key="5">
    <source>
        <dbReference type="ARBA" id="ARBA00023306"/>
    </source>
</evidence>
<dbReference type="GO" id="GO:0010997">
    <property type="term" value="F:anaphase-promoting complex binding"/>
    <property type="evidence" value="ECO:0007669"/>
    <property type="project" value="InterPro"/>
</dbReference>
<keyword evidence="5" id="KW-0131">Cell cycle</keyword>